<keyword evidence="3" id="KW-1185">Reference proteome</keyword>
<evidence type="ECO:0000313" key="3">
    <source>
        <dbReference type="Proteomes" id="UP001605036"/>
    </source>
</evidence>
<dbReference type="Proteomes" id="UP001605036">
    <property type="component" value="Unassembled WGS sequence"/>
</dbReference>
<organism evidence="2 3">
    <name type="scientific">Riccia fluitans</name>
    <dbReference type="NCBI Taxonomy" id="41844"/>
    <lineage>
        <taxon>Eukaryota</taxon>
        <taxon>Viridiplantae</taxon>
        <taxon>Streptophyta</taxon>
        <taxon>Embryophyta</taxon>
        <taxon>Marchantiophyta</taxon>
        <taxon>Marchantiopsida</taxon>
        <taxon>Marchantiidae</taxon>
        <taxon>Marchantiales</taxon>
        <taxon>Ricciaceae</taxon>
        <taxon>Riccia</taxon>
    </lineage>
</organism>
<feature type="region of interest" description="Disordered" evidence="1">
    <location>
        <begin position="187"/>
        <end position="219"/>
    </location>
</feature>
<accession>A0ABD1XIX3</accession>
<feature type="compositionally biased region" description="Basic and acidic residues" evidence="1">
    <location>
        <begin position="210"/>
        <end position="219"/>
    </location>
</feature>
<reference evidence="2 3" key="1">
    <citation type="submission" date="2024-09" db="EMBL/GenBank/DDBJ databases">
        <title>Chromosome-scale assembly of Riccia fluitans.</title>
        <authorList>
            <person name="Paukszto L."/>
            <person name="Sawicki J."/>
            <person name="Karawczyk K."/>
            <person name="Piernik-Szablinska J."/>
            <person name="Szczecinska M."/>
            <person name="Mazdziarz M."/>
        </authorList>
    </citation>
    <scope>NUCLEOTIDE SEQUENCE [LARGE SCALE GENOMIC DNA]</scope>
    <source>
        <strain evidence="2">Rf_01</strain>
        <tissue evidence="2">Aerial parts of the thallus</tissue>
    </source>
</reference>
<protein>
    <submittedName>
        <fullName evidence="2">Uncharacterized protein</fullName>
    </submittedName>
</protein>
<feature type="region of interest" description="Disordered" evidence="1">
    <location>
        <begin position="114"/>
        <end position="137"/>
    </location>
</feature>
<comment type="caution">
    <text evidence="2">The sequence shown here is derived from an EMBL/GenBank/DDBJ whole genome shotgun (WGS) entry which is preliminary data.</text>
</comment>
<feature type="compositionally biased region" description="Polar residues" evidence="1">
    <location>
        <begin position="189"/>
        <end position="200"/>
    </location>
</feature>
<dbReference type="InterPro" id="IPR025322">
    <property type="entry name" value="PADRE_dom"/>
</dbReference>
<sequence>MGNITSMGGGPQQVVRLVRHDGKVLEFYDDMPVEELLVVYPDFVVCQDQVQENGQVRRKLLSAKDVLLKGQVYLLFHKRTQQQQKPHHPNQKAVHSGHRVHVNGANINGVAAPKATRTHPMDVPTAEREQSAHPQQKRVAVKGVFPKEELDRLIERGSVKIITENGTHELSGRQLTRLLSPHGAFKSSHAYNKSSPSPLSLNVGLESIPEEPHHKPNAI</sequence>
<proteinExistence type="predicted"/>
<evidence type="ECO:0000256" key="1">
    <source>
        <dbReference type="SAM" id="MobiDB-lite"/>
    </source>
</evidence>
<dbReference type="Pfam" id="PF14009">
    <property type="entry name" value="PADRE"/>
    <property type="match status" value="1"/>
</dbReference>
<gene>
    <name evidence="2" type="ORF">R1flu_027476</name>
</gene>
<name>A0ABD1XIX3_9MARC</name>
<dbReference type="AlphaFoldDB" id="A0ABD1XIX3"/>
<evidence type="ECO:0000313" key="2">
    <source>
        <dbReference type="EMBL" id="KAL2608903.1"/>
    </source>
</evidence>
<dbReference type="EMBL" id="JBHFFA010000008">
    <property type="protein sequence ID" value="KAL2608903.1"/>
    <property type="molecule type" value="Genomic_DNA"/>
</dbReference>